<dbReference type="InterPro" id="IPR008949">
    <property type="entry name" value="Isoprenoid_synthase_dom_sf"/>
</dbReference>
<dbReference type="GO" id="GO:0046872">
    <property type="term" value="F:metal ion binding"/>
    <property type="evidence" value="ECO:0007669"/>
    <property type="project" value="UniProtKB-KW"/>
</dbReference>
<evidence type="ECO:0000313" key="2">
    <source>
        <dbReference type="EMBL" id="CAA9892632.1"/>
    </source>
</evidence>
<dbReference type="RefSeq" id="WP_174627385.1">
    <property type="nucleotide sequence ID" value="NZ_CADCXN010000109.1"/>
</dbReference>
<keyword evidence="1" id="KW-0460">Magnesium</keyword>
<proteinExistence type="inferred from homology"/>
<dbReference type="PANTHER" id="PTHR35201:SF4">
    <property type="entry name" value="BETA-PINACENE SYNTHASE-RELATED"/>
    <property type="match status" value="1"/>
</dbReference>
<sequence>MQNFTIPAIYCPFPSAISPHADALQNHTLDWVKHFNLVKDEPAFAHLRASRFGWLAARAYPNASLDRLEIVADWNTWLFMLDDQCDEWGIGKHPEQLGALHFKCLETLSGSPPQEQDMALVQAMYDIRSRLQPFMPLSWLTRFVQSVAEYFESTLWEARNRDQGIWPESKTYIQMRPYTGGLYTDIDLIELTEAVALPLSVRKHISIQHLTNLTNNVVCWSNDVISLQKEFNHRDMHNLVLILHHRQQISLQAAINRVVKLIERQVRRFIILESSLPSFGAENDEAVKKLIAVLRAWMRGNLDWSLESGRYRPVNEIELSRDSQHAGNRAAISPS</sequence>
<dbReference type="Proteomes" id="UP000494216">
    <property type="component" value="Unassembled WGS sequence"/>
</dbReference>
<dbReference type="SFLD" id="SFLDG01020">
    <property type="entry name" value="Terpene_Cyclase_Like_2"/>
    <property type="match status" value="1"/>
</dbReference>
<organism evidence="2 3">
    <name type="scientific">Candidatus Methylobacter favarea</name>
    <dbReference type="NCBI Taxonomy" id="2707345"/>
    <lineage>
        <taxon>Bacteria</taxon>
        <taxon>Pseudomonadati</taxon>
        <taxon>Pseudomonadota</taxon>
        <taxon>Gammaproteobacteria</taxon>
        <taxon>Methylococcales</taxon>
        <taxon>Methylococcaceae</taxon>
        <taxon>Methylobacter</taxon>
    </lineage>
</organism>
<dbReference type="SUPFAM" id="SSF48576">
    <property type="entry name" value="Terpenoid synthases"/>
    <property type="match status" value="1"/>
</dbReference>
<dbReference type="SFLD" id="SFLDS00005">
    <property type="entry name" value="Isoprenoid_Synthase_Type_I"/>
    <property type="match status" value="1"/>
</dbReference>
<dbReference type="InterPro" id="IPR034686">
    <property type="entry name" value="Terpene_cyclase-like_2"/>
</dbReference>
<comment type="caution">
    <text evidence="2">The sequence shown here is derived from an EMBL/GenBank/DDBJ whole genome shotgun (WGS) entry which is preliminary data.</text>
</comment>
<comment type="cofactor">
    <cofactor evidence="1">
        <name>Mg(2+)</name>
        <dbReference type="ChEBI" id="CHEBI:18420"/>
    </cofactor>
</comment>
<gene>
    <name evidence="2" type="ORF">METHB2_760014</name>
</gene>
<reference evidence="2 3" key="1">
    <citation type="submission" date="2020-02" db="EMBL/GenBank/DDBJ databases">
        <authorList>
            <person name="Hogendoorn C."/>
        </authorList>
    </citation>
    <scope>NUCLEOTIDE SEQUENCE [LARGE SCALE GENOMIC DNA]</scope>
    <source>
        <strain evidence="2">METHB21</strain>
    </source>
</reference>
<dbReference type="GO" id="GO:0010333">
    <property type="term" value="F:terpene synthase activity"/>
    <property type="evidence" value="ECO:0007669"/>
    <property type="project" value="InterPro"/>
</dbReference>
<dbReference type="EC" id="4.2.3.-" evidence="1"/>
<keyword evidence="1 2" id="KW-0456">Lyase</keyword>
<accession>A0A8S0XL85</accession>
<evidence type="ECO:0000313" key="3">
    <source>
        <dbReference type="Proteomes" id="UP000494216"/>
    </source>
</evidence>
<keyword evidence="1" id="KW-0479">Metal-binding</keyword>
<dbReference type="Pfam" id="PF19086">
    <property type="entry name" value="Terpene_syn_C_2"/>
    <property type="match status" value="1"/>
</dbReference>
<protein>
    <recommendedName>
        <fullName evidence="1">Terpene synthase</fullName>
        <ecNumber evidence="1">4.2.3.-</ecNumber>
    </recommendedName>
</protein>
<dbReference type="EMBL" id="CADCXN010000109">
    <property type="protein sequence ID" value="CAA9892632.1"/>
    <property type="molecule type" value="Genomic_DNA"/>
</dbReference>
<evidence type="ECO:0000256" key="1">
    <source>
        <dbReference type="RuleBase" id="RU366034"/>
    </source>
</evidence>
<dbReference type="Gene3D" id="1.10.600.10">
    <property type="entry name" value="Farnesyl Diphosphate Synthase"/>
    <property type="match status" value="1"/>
</dbReference>
<comment type="similarity">
    <text evidence="1">Belongs to the terpene synthase family.</text>
</comment>
<keyword evidence="3" id="KW-1185">Reference proteome</keyword>
<dbReference type="PANTHER" id="PTHR35201">
    <property type="entry name" value="TERPENE SYNTHASE"/>
    <property type="match status" value="1"/>
</dbReference>
<name>A0A8S0XL85_9GAMM</name>
<dbReference type="AlphaFoldDB" id="A0A8S0XL85"/>